<evidence type="ECO:0000256" key="3">
    <source>
        <dbReference type="ARBA" id="ARBA00022692"/>
    </source>
</evidence>
<keyword evidence="3 6" id="KW-0812">Transmembrane</keyword>
<sequence>MARKLFARHPFVVNCLTYGSLYVGAEFSQQFITRKILAKPQEDIDTPTLGRYAIMGTFIYSPTLYTWYKWLDGTFPGTTRRIIVKKLVLDQFLLTPVLLVMFYTGMSLMERAPDPFEELKQKFSPTFLRSCIFWIPAQFVNFTFVSPRFRVIYVGTCAFAWVNILCWIKRQRVAVEPVEDNERKKSEIK</sequence>
<proteinExistence type="inferred from homology"/>
<dbReference type="InParanoid" id="A0A7R8UIH4"/>
<dbReference type="GO" id="GO:0016020">
    <property type="term" value="C:membrane"/>
    <property type="evidence" value="ECO:0007669"/>
    <property type="project" value="UniProtKB-SubCell"/>
</dbReference>
<evidence type="ECO:0000256" key="2">
    <source>
        <dbReference type="ARBA" id="ARBA00006824"/>
    </source>
</evidence>
<dbReference type="FunCoup" id="A0A7R8UIH4">
    <property type="interactions" value="81"/>
</dbReference>
<evidence type="ECO:0000313" key="8">
    <source>
        <dbReference type="Proteomes" id="UP000594454"/>
    </source>
</evidence>
<dbReference type="Pfam" id="PF04117">
    <property type="entry name" value="Mpv17_PMP22"/>
    <property type="match status" value="1"/>
</dbReference>
<evidence type="ECO:0000256" key="6">
    <source>
        <dbReference type="RuleBase" id="RU363053"/>
    </source>
</evidence>
<feature type="transmembrane region" description="Helical" evidence="6">
    <location>
        <begin position="151"/>
        <end position="168"/>
    </location>
</feature>
<protein>
    <recommendedName>
        <fullName evidence="9">Mpv17-like protein</fullName>
    </recommendedName>
</protein>
<keyword evidence="4 6" id="KW-1133">Transmembrane helix</keyword>
<comment type="similarity">
    <text evidence="2 6">Belongs to the peroxisomal membrane protein PXMP2/4 family.</text>
</comment>
<keyword evidence="5 6" id="KW-0472">Membrane</keyword>
<dbReference type="PANTHER" id="PTHR11266:SF85">
    <property type="entry name" value="MPV17-LIKE PROTEIN"/>
    <property type="match status" value="1"/>
</dbReference>
<dbReference type="PANTHER" id="PTHR11266">
    <property type="entry name" value="PEROXISOMAL MEMBRANE PROTEIN 2, PXMP2 MPV17"/>
    <property type="match status" value="1"/>
</dbReference>
<dbReference type="Proteomes" id="UP000594454">
    <property type="component" value="Chromosome 2"/>
</dbReference>
<dbReference type="InterPro" id="IPR007248">
    <property type="entry name" value="Mpv17_PMP22"/>
</dbReference>
<keyword evidence="8" id="KW-1185">Reference proteome</keyword>
<feature type="transmembrane region" description="Helical" evidence="6">
    <location>
        <begin position="88"/>
        <end position="106"/>
    </location>
</feature>
<name>A0A7R8UIH4_HERIL</name>
<evidence type="ECO:0000256" key="5">
    <source>
        <dbReference type="ARBA" id="ARBA00023136"/>
    </source>
</evidence>
<accession>A0A7R8UIH4</accession>
<reference evidence="7 8" key="1">
    <citation type="submission" date="2020-11" db="EMBL/GenBank/DDBJ databases">
        <authorList>
            <person name="Wallbank WR R."/>
            <person name="Pardo Diaz C."/>
            <person name="Kozak K."/>
            <person name="Martin S."/>
            <person name="Jiggins C."/>
            <person name="Moest M."/>
            <person name="Warren A I."/>
            <person name="Generalovic N T."/>
            <person name="Byers J.R.P. K."/>
            <person name="Montejo-Kovacevich G."/>
            <person name="Yen C E."/>
        </authorList>
    </citation>
    <scope>NUCLEOTIDE SEQUENCE [LARGE SCALE GENOMIC DNA]</scope>
</reference>
<dbReference type="EMBL" id="LR899010">
    <property type="protein sequence ID" value="CAD7081478.1"/>
    <property type="molecule type" value="Genomic_DNA"/>
</dbReference>
<dbReference type="AlphaFoldDB" id="A0A7R8UIH4"/>
<gene>
    <name evidence="7" type="ORF">HERILL_LOCUS4579</name>
</gene>
<dbReference type="GO" id="GO:0005739">
    <property type="term" value="C:mitochondrion"/>
    <property type="evidence" value="ECO:0007669"/>
    <property type="project" value="TreeGrafter"/>
</dbReference>
<dbReference type="OrthoDB" id="430207at2759"/>
<organism evidence="7 8">
    <name type="scientific">Hermetia illucens</name>
    <name type="common">Black soldier fly</name>
    <dbReference type="NCBI Taxonomy" id="343691"/>
    <lineage>
        <taxon>Eukaryota</taxon>
        <taxon>Metazoa</taxon>
        <taxon>Ecdysozoa</taxon>
        <taxon>Arthropoda</taxon>
        <taxon>Hexapoda</taxon>
        <taxon>Insecta</taxon>
        <taxon>Pterygota</taxon>
        <taxon>Neoptera</taxon>
        <taxon>Endopterygota</taxon>
        <taxon>Diptera</taxon>
        <taxon>Brachycera</taxon>
        <taxon>Stratiomyomorpha</taxon>
        <taxon>Stratiomyidae</taxon>
        <taxon>Hermetiinae</taxon>
        <taxon>Hermetia</taxon>
    </lineage>
</organism>
<evidence type="ECO:0000313" key="7">
    <source>
        <dbReference type="EMBL" id="CAD7081478.1"/>
    </source>
</evidence>
<evidence type="ECO:0000256" key="1">
    <source>
        <dbReference type="ARBA" id="ARBA00004141"/>
    </source>
</evidence>
<comment type="subcellular location">
    <subcellularLocation>
        <location evidence="1">Membrane</location>
        <topology evidence="1">Multi-pass membrane protein</topology>
    </subcellularLocation>
</comment>
<evidence type="ECO:0000256" key="4">
    <source>
        <dbReference type="ARBA" id="ARBA00022989"/>
    </source>
</evidence>
<evidence type="ECO:0008006" key="9">
    <source>
        <dbReference type="Google" id="ProtNLM"/>
    </source>
</evidence>